<dbReference type="InterPro" id="IPR020841">
    <property type="entry name" value="PKS_Beta-ketoAc_synthase_dom"/>
</dbReference>
<protein>
    <recommendedName>
        <fullName evidence="8">Ketosynthase family 3 (KS3) domain-containing protein</fullName>
    </recommendedName>
</protein>
<dbReference type="Pfam" id="PF00109">
    <property type="entry name" value="ketoacyl-synt"/>
    <property type="match status" value="1"/>
</dbReference>
<dbReference type="GO" id="GO:0004315">
    <property type="term" value="F:3-oxoacyl-[acyl-carrier-protein] synthase activity"/>
    <property type="evidence" value="ECO:0007669"/>
    <property type="project" value="InterPro"/>
</dbReference>
<dbReference type="RefSeq" id="WP_096495432.1">
    <property type="nucleotide sequence ID" value="NZ_CP023445.1"/>
</dbReference>
<evidence type="ECO:0000256" key="7">
    <source>
        <dbReference type="SAM" id="MobiDB-lite"/>
    </source>
</evidence>
<organism evidence="9 10">
    <name type="scientific">Actinosynnema pretiosum</name>
    <dbReference type="NCBI Taxonomy" id="42197"/>
    <lineage>
        <taxon>Bacteria</taxon>
        <taxon>Bacillati</taxon>
        <taxon>Actinomycetota</taxon>
        <taxon>Actinomycetes</taxon>
        <taxon>Pseudonocardiales</taxon>
        <taxon>Pseudonocardiaceae</taxon>
        <taxon>Actinosynnema</taxon>
    </lineage>
</organism>
<feature type="domain" description="Ketosynthase family 3 (KS3)" evidence="8">
    <location>
        <begin position="1"/>
        <end position="359"/>
    </location>
</feature>
<reference evidence="9" key="1">
    <citation type="submission" date="2017-09" db="EMBL/GenBank/DDBJ databases">
        <title>Complete Genome Sequence of ansamitocin-producing Bacterium Actinosynnema pretiosum X47.</title>
        <authorList>
            <person name="Cao G."/>
            <person name="Zong G."/>
            <person name="Zhong C."/>
            <person name="Fu J."/>
        </authorList>
    </citation>
    <scope>NUCLEOTIDE SEQUENCE [LARGE SCALE GENOMIC DNA]</scope>
    <source>
        <strain evidence="9">X47</strain>
    </source>
</reference>
<dbReference type="InterPro" id="IPR018201">
    <property type="entry name" value="Ketoacyl_synth_AS"/>
</dbReference>
<dbReference type="AlphaFoldDB" id="A0A290Z979"/>
<keyword evidence="5" id="KW-0808">Transferase</keyword>
<dbReference type="Pfam" id="PF00698">
    <property type="entry name" value="Acyl_transf_1"/>
    <property type="match status" value="1"/>
</dbReference>
<dbReference type="Gene3D" id="3.40.50.11460">
    <property type="match status" value="1"/>
</dbReference>
<dbReference type="Gene3D" id="3.40.47.10">
    <property type="match status" value="3"/>
</dbReference>
<dbReference type="EMBL" id="CP023445">
    <property type="protein sequence ID" value="ATE55601.1"/>
    <property type="molecule type" value="Genomic_DNA"/>
</dbReference>
<dbReference type="SMART" id="SM00825">
    <property type="entry name" value="PKS_KS"/>
    <property type="match status" value="1"/>
</dbReference>
<dbReference type="Proteomes" id="UP000218505">
    <property type="component" value="Chromosome"/>
</dbReference>
<dbReference type="InterPro" id="IPR014043">
    <property type="entry name" value="Acyl_transferase_dom"/>
</dbReference>
<dbReference type="SUPFAM" id="SSF53901">
    <property type="entry name" value="Thiolase-like"/>
    <property type="match status" value="1"/>
</dbReference>
<evidence type="ECO:0000313" key="9">
    <source>
        <dbReference type="EMBL" id="ATE55601.1"/>
    </source>
</evidence>
<dbReference type="KEGG" id="apre:CNX65_21820"/>
<dbReference type="InterPro" id="IPR016039">
    <property type="entry name" value="Thiolase-like"/>
</dbReference>
<feature type="region of interest" description="Disordered" evidence="7">
    <location>
        <begin position="283"/>
        <end position="306"/>
    </location>
</feature>
<comment type="pathway">
    <text evidence="2">Antibiotic biosynthesis.</text>
</comment>
<feature type="region of interest" description="Disordered" evidence="7">
    <location>
        <begin position="92"/>
        <end position="118"/>
    </location>
</feature>
<dbReference type="PROSITE" id="PS52004">
    <property type="entry name" value="KS3_2"/>
    <property type="match status" value="1"/>
</dbReference>
<dbReference type="CDD" id="cd00833">
    <property type="entry name" value="PKS"/>
    <property type="match status" value="1"/>
</dbReference>
<evidence type="ECO:0000256" key="5">
    <source>
        <dbReference type="ARBA" id="ARBA00022679"/>
    </source>
</evidence>
<dbReference type="GO" id="GO:0004312">
    <property type="term" value="F:fatty acid synthase activity"/>
    <property type="evidence" value="ECO:0007669"/>
    <property type="project" value="TreeGrafter"/>
</dbReference>
<dbReference type="SUPFAM" id="SSF51735">
    <property type="entry name" value="NAD(P)-binding Rossmann-fold domains"/>
    <property type="match status" value="1"/>
</dbReference>
<dbReference type="GO" id="GO:0071770">
    <property type="term" value="P:DIM/DIP cell wall layer assembly"/>
    <property type="evidence" value="ECO:0007669"/>
    <property type="project" value="TreeGrafter"/>
</dbReference>
<evidence type="ECO:0000259" key="8">
    <source>
        <dbReference type="PROSITE" id="PS52004"/>
    </source>
</evidence>
<evidence type="ECO:0000256" key="2">
    <source>
        <dbReference type="ARBA" id="ARBA00004792"/>
    </source>
</evidence>
<dbReference type="Pfam" id="PF08990">
    <property type="entry name" value="Docking"/>
    <property type="match status" value="1"/>
</dbReference>
<dbReference type="GO" id="GO:0005886">
    <property type="term" value="C:plasma membrane"/>
    <property type="evidence" value="ECO:0007669"/>
    <property type="project" value="TreeGrafter"/>
</dbReference>
<gene>
    <name evidence="9" type="ORF">CNX65_21820</name>
</gene>
<dbReference type="Gene3D" id="3.40.366.10">
    <property type="entry name" value="Malonyl-Coenzyme A Acyl Carrier Protein, domain 2"/>
    <property type="match status" value="2"/>
</dbReference>
<keyword evidence="3" id="KW-0596">Phosphopantetheine</keyword>
<keyword evidence="6" id="KW-0511">Multifunctional enzyme</keyword>
<evidence type="ECO:0000256" key="3">
    <source>
        <dbReference type="ARBA" id="ARBA00022450"/>
    </source>
</evidence>
<dbReference type="PANTHER" id="PTHR43775">
    <property type="entry name" value="FATTY ACID SYNTHASE"/>
    <property type="match status" value="1"/>
</dbReference>
<dbReference type="InterPro" id="IPR015083">
    <property type="entry name" value="NorB/c/GfsB-D-like_docking"/>
</dbReference>
<dbReference type="Gene3D" id="3.30.70.3290">
    <property type="match status" value="2"/>
</dbReference>
<dbReference type="SUPFAM" id="SSF52151">
    <property type="entry name" value="FabD/lysophospholipase-like"/>
    <property type="match status" value="1"/>
</dbReference>
<dbReference type="InterPro" id="IPR050091">
    <property type="entry name" value="PKS_NRPS_Biosynth_Enz"/>
</dbReference>
<dbReference type="InterPro" id="IPR016035">
    <property type="entry name" value="Acyl_Trfase/lysoPLipase"/>
</dbReference>
<evidence type="ECO:0000313" key="10">
    <source>
        <dbReference type="Proteomes" id="UP000218505"/>
    </source>
</evidence>
<keyword evidence="4" id="KW-0597">Phosphoprotein</keyword>
<sequence length="826" mass="86366">MTDQLRDYLKRVVAELHRTKEALVRERRREPVAVIGLARRVPGGALGGADLDADFFGLSRRQARALDPRQRSALESAWEVFEHAGVNPVTARGSGTGVFAGSADRDPEPESADLPRGTSGRLAHLLGLGGPALTVDTACSSSLTPLHLAVESLRRGECPLALVVASSSAEVVVLLLERLSDATREGHPAQAVLRGCAVNSTGTADPGARERVVLAALADADLTAADVDVTARATGGLGAVVELVRAVRHGVVPPDATPWPQGERARRAAVSAFEACGANAHLVLEEPPPDEPPPDEPAPGGERAGTVPWALSATTAAALRESADRLRAHVRAGGHDPADVAWTLARGRGAFEHRAVVLGADREALLTGLDALADDLPAQNLFLGTGSGHAPVLVFPGEGEWWAEVARGLLDVDDVFTEHVEARAAALDPLVGVRLLDVLRGEVAAERPDVRHAALFAVTTSLAAVWRAHGVEPVAAVGDARGEIAAAFASGSLPLADAARWVVSPEFESTADFAGSVRALLDAGRSRFLELAPRPALVTGPDRVTVGTPLRDGDLLTALAQAHTAGIDVDWTRALAGRRARIVDLPTYPFQRRPHPPAIPERATDPAVGDPSTWRRIGDLAAARPSGHWLVITPEGGVARELPEAPGFARLAVDPTTVTADDLAAALDLGPLTGVLSLLGLDERPHPDLPDVPRGLAATTELVHALAGNPAPLWCVTSGAAPVDGERATPAQARLWALGAAVAAEHPERWGGLLDVSADVDPITALAAALDHDEDRVAARRSGLWAHRLVPAGRTAEAGCPPPDPDLEDLDDEQLFALIDRGFGLR</sequence>
<dbReference type="PROSITE" id="PS00606">
    <property type="entry name" value="KS3_1"/>
    <property type="match status" value="1"/>
</dbReference>
<evidence type="ECO:0000256" key="6">
    <source>
        <dbReference type="ARBA" id="ARBA00023268"/>
    </source>
</evidence>
<dbReference type="PANTHER" id="PTHR43775:SF51">
    <property type="entry name" value="INACTIVE PHENOLPHTHIOCEROL SYNTHESIS POLYKETIDE SYNTHASE TYPE I PKS1-RELATED"/>
    <property type="match status" value="1"/>
</dbReference>
<dbReference type="InterPro" id="IPR054514">
    <property type="entry name" value="RhiE-like_linker"/>
</dbReference>
<keyword evidence="10" id="KW-1185">Reference proteome</keyword>
<dbReference type="GO" id="GO:0006633">
    <property type="term" value="P:fatty acid biosynthetic process"/>
    <property type="evidence" value="ECO:0007669"/>
    <property type="project" value="InterPro"/>
</dbReference>
<dbReference type="GO" id="GO:0017000">
    <property type="term" value="P:antibiotic biosynthetic process"/>
    <property type="evidence" value="ECO:0007669"/>
    <property type="project" value="UniProtKB-ARBA"/>
</dbReference>
<dbReference type="InterPro" id="IPR036291">
    <property type="entry name" value="NAD(P)-bd_dom_sf"/>
</dbReference>
<accession>A0A290Z979</accession>
<dbReference type="InterPro" id="IPR014030">
    <property type="entry name" value="Ketoacyl_synth_N"/>
</dbReference>
<name>A0A290Z979_9PSEU</name>
<dbReference type="GO" id="GO:0005737">
    <property type="term" value="C:cytoplasm"/>
    <property type="evidence" value="ECO:0007669"/>
    <property type="project" value="TreeGrafter"/>
</dbReference>
<proteinExistence type="predicted"/>
<evidence type="ECO:0000256" key="1">
    <source>
        <dbReference type="ARBA" id="ARBA00001957"/>
    </source>
</evidence>
<evidence type="ECO:0000256" key="4">
    <source>
        <dbReference type="ARBA" id="ARBA00022553"/>
    </source>
</evidence>
<dbReference type="InterPro" id="IPR001227">
    <property type="entry name" value="Ac_transferase_dom_sf"/>
</dbReference>
<comment type="cofactor">
    <cofactor evidence="1">
        <name>pantetheine 4'-phosphate</name>
        <dbReference type="ChEBI" id="CHEBI:47942"/>
    </cofactor>
</comment>
<dbReference type="Pfam" id="PF22336">
    <property type="entry name" value="RhiE-like_linker"/>
    <property type="match status" value="1"/>
</dbReference>
<dbReference type="SMART" id="SM00827">
    <property type="entry name" value="PKS_AT"/>
    <property type="match status" value="1"/>
</dbReference>